<keyword evidence="2" id="KW-1185">Reference proteome</keyword>
<sequence length="319" mass="35415">MPLQTADFIDALIVARDVRQSGDDIRRYSRDVERGRLVRVRRGVYLPTEVWTALGPRDRSIARMWAYALVVDRAPVFCHGSAAILHGLPLLKSKDARMSVAVDGIASGKPGNDVRQRPLQLDASELCTAVGLIATTPTRTILDLASTLPFGDAVVPADAALRQRLTTVEQLGQAAEESVISRGIRKARRVAAFADPRSDSPGESLSRAVIHEAGFPAPLLQYDFSDSRGFVGRVDFWWPEHNLIGEFDGRIKYQSGRFAGTPDDNLWKEKLREDRLRALGPQVARWIWSDAMSPALLAYELSRHGLPTVQRARVRSTQR</sequence>
<protein>
    <recommendedName>
        <fullName evidence="3">Type IV toxin-antitoxin system AbiEi family antitoxin domain-containing protein</fullName>
    </recommendedName>
</protein>
<comment type="caution">
    <text evidence="1">The sequence shown here is derived from an EMBL/GenBank/DDBJ whole genome shotgun (WGS) entry which is preliminary data.</text>
</comment>
<dbReference type="EMBL" id="SSSM01000006">
    <property type="protein sequence ID" value="THG28554.1"/>
    <property type="molecule type" value="Genomic_DNA"/>
</dbReference>
<organism evidence="1 2">
    <name type="scientific">Naasia lichenicola</name>
    <dbReference type="NCBI Taxonomy" id="2565933"/>
    <lineage>
        <taxon>Bacteria</taxon>
        <taxon>Bacillati</taxon>
        <taxon>Actinomycetota</taxon>
        <taxon>Actinomycetes</taxon>
        <taxon>Micrococcales</taxon>
        <taxon>Microbacteriaceae</taxon>
        <taxon>Naasia</taxon>
    </lineage>
</organism>
<dbReference type="RefSeq" id="WP_136428914.1">
    <property type="nucleotide sequence ID" value="NZ_SSSM01000006.1"/>
</dbReference>
<evidence type="ECO:0008006" key="3">
    <source>
        <dbReference type="Google" id="ProtNLM"/>
    </source>
</evidence>
<evidence type="ECO:0000313" key="1">
    <source>
        <dbReference type="EMBL" id="THG28554.1"/>
    </source>
</evidence>
<gene>
    <name evidence="1" type="ORF">E6C64_17240</name>
</gene>
<evidence type="ECO:0000313" key="2">
    <source>
        <dbReference type="Proteomes" id="UP000309133"/>
    </source>
</evidence>
<dbReference type="OrthoDB" id="5517693at2"/>
<proteinExistence type="predicted"/>
<dbReference type="AlphaFoldDB" id="A0A4S4FFV6"/>
<dbReference type="Proteomes" id="UP000309133">
    <property type="component" value="Unassembled WGS sequence"/>
</dbReference>
<reference evidence="1 2" key="1">
    <citation type="submission" date="2019-04" db="EMBL/GenBank/DDBJ databases">
        <authorList>
            <person name="Jiang L."/>
        </authorList>
    </citation>
    <scope>NUCLEOTIDE SEQUENCE [LARGE SCALE GENOMIC DNA]</scope>
    <source>
        <strain evidence="1 2">YIM 131853</strain>
    </source>
</reference>
<accession>A0A4S4FFV6</accession>
<name>A0A4S4FFV6_9MICO</name>